<keyword evidence="3 7" id="KW-0276">Fatty acid metabolism</keyword>
<dbReference type="AlphaFoldDB" id="A0A2N3WUS2"/>
<keyword evidence="5 7" id="KW-0275">Fatty acid biosynthesis</keyword>
<organism evidence="9 10">
    <name type="scientific">Amycolatopsis echigonensis</name>
    <dbReference type="NCBI Taxonomy" id="2576905"/>
    <lineage>
        <taxon>Bacteria</taxon>
        <taxon>Bacillati</taxon>
        <taxon>Actinomycetota</taxon>
        <taxon>Actinomycetes</taxon>
        <taxon>Pseudonocardiales</taxon>
        <taxon>Pseudonocardiaceae</taxon>
        <taxon>Amycolatopsis</taxon>
    </lineage>
</organism>
<dbReference type="InterPro" id="IPR001249">
    <property type="entry name" value="AcCoA_biotinCC"/>
</dbReference>
<dbReference type="Proteomes" id="UP000233750">
    <property type="component" value="Unassembled WGS sequence"/>
</dbReference>
<dbReference type="InterPro" id="IPR011053">
    <property type="entry name" value="Single_hybrid_motif"/>
</dbReference>
<dbReference type="PRINTS" id="PR01071">
    <property type="entry name" value="ACOABIOTINCC"/>
</dbReference>
<dbReference type="RefSeq" id="WP_101440309.1">
    <property type="nucleotide sequence ID" value="NZ_PJMY01000003.1"/>
</dbReference>
<keyword evidence="2 7" id="KW-0444">Lipid biosynthesis</keyword>
<evidence type="ECO:0000256" key="6">
    <source>
        <dbReference type="ARBA" id="ARBA00023267"/>
    </source>
</evidence>
<dbReference type="EMBL" id="PJMY01000003">
    <property type="protein sequence ID" value="PKV97613.1"/>
    <property type="molecule type" value="Genomic_DNA"/>
</dbReference>
<dbReference type="PROSITE" id="PS50968">
    <property type="entry name" value="BIOTINYL_LIPOYL"/>
    <property type="match status" value="1"/>
</dbReference>
<dbReference type="UniPathway" id="UPA00094"/>
<evidence type="ECO:0000313" key="9">
    <source>
        <dbReference type="EMBL" id="PKV97613.1"/>
    </source>
</evidence>
<dbReference type="GO" id="GO:0003989">
    <property type="term" value="F:acetyl-CoA carboxylase activity"/>
    <property type="evidence" value="ECO:0007669"/>
    <property type="project" value="InterPro"/>
</dbReference>
<proteinExistence type="predicted"/>
<protein>
    <recommendedName>
        <fullName evidence="7">Biotin carboxyl carrier protein of acetyl-CoA carboxylase</fullName>
    </recommendedName>
</protein>
<evidence type="ECO:0000256" key="2">
    <source>
        <dbReference type="ARBA" id="ARBA00022516"/>
    </source>
</evidence>
<evidence type="ECO:0000256" key="5">
    <source>
        <dbReference type="ARBA" id="ARBA00023160"/>
    </source>
</evidence>
<gene>
    <name evidence="9" type="ORF">ATK30_8600</name>
</gene>
<keyword evidence="10" id="KW-1185">Reference proteome</keyword>
<accession>A0A2N3WUS2</accession>
<keyword evidence="6 7" id="KW-0092">Biotin</keyword>
<keyword evidence="4 7" id="KW-0443">Lipid metabolism</keyword>
<dbReference type="InterPro" id="IPR000089">
    <property type="entry name" value="Biotin_lipoyl"/>
</dbReference>
<evidence type="ECO:0000256" key="4">
    <source>
        <dbReference type="ARBA" id="ARBA00023098"/>
    </source>
</evidence>
<dbReference type="GO" id="GO:0006633">
    <property type="term" value="P:fatty acid biosynthetic process"/>
    <property type="evidence" value="ECO:0007669"/>
    <property type="project" value="UniProtKB-UniPathway"/>
</dbReference>
<dbReference type="Pfam" id="PF00364">
    <property type="entry name" value="Biotin_lipoyl"/>
    <property type="match status" value="1"/>
</dbReference>
<dbReference type="Gene3D" id="2.40.50.100">
    <property type="match status" value="1"/>
</dbReference>
<reference evidence="9 10" key="1">
    <citation type="submission" date="2017-12" db="EMBL/GenBank/DDBJ databases">
        <title>Sequencing the genomes of 1000 Actinobacteria strains.</title>
        <authorList>
            <person name="Klenk H.-P."/>
        </authorList>
    </citation>
    <scope>NUCLEOTIDE SEQUENCE [LARGE SCALE GENOMIC DNA]</scope>
    <source>
        <strain evidence="9 10">DSM 45165</strain>
    </source>
</reference>
<comment type="caution">
    <text evidence="9">The sequence shown here is derived from an EMBL/GenBank/DDBJ whole genome shotgun (WGS) entry which is preliminary data.</text>
</comment>
<dbReference type="GO" id="GO:0009317">
    <property type="term" value="C:acetyl-CoA carboxylase complex"/>
    <property type="evidence" value="ECO:0007669"/>
    <property type="project" value="InterPro"/>
</dbReference>
<evidence type="ECO:0000259" key="8">
    <source>
        <dbReference type="PROSITE" id="PS50968"/>
    </source>
</evidence>
<dbReference type="PROSITE" id="PS00188">
    <property type="entry name" value="BIOTIN"/>
    <property type="match status" value="1"/>
</dbReference>
<name>A0A2N3WUS2_9PSEU</name>
<dbReference type="SUPFAM" id="SSF51230">
    <property type="entry name" value="Single hybrid motif"/>
    <property type="match status" value="1"/>
</dbReference>
<comment type="function">
    <text evidence="7">This protein is a component of the acetyl coenzyme A carboxylase complex; first, biotin carboxylase catalyzes the carboxylation of the carrier protein and then the transcarboxylase transfers the carboxyl group to form malonyl-CoA.</text>
</comment>
<dbReference type="OrthoDB" id="9811735at2"/>
<dbReference type="InterPro" id="IPR001882">
    <property type="entry name" value="Biotin_BS"/>
</dbReference>
<evidence type="ECO:0000256" key="1">
    <source>
        <dbReference type="ARBA" id="ARBA00005194"/>
    </source>
</evidence>
<comment type="pathway">
    <text evidence="1 7">Lipid metabolism; fatty acid biosynthesis.</text>
</comment>
<dbReference type="CDD" id="cd06850">
    <property type="entry name" value="biotinyl_domain"/>
    <property type="match status" value="1"/>
</dbReference>
<evidence type="ECO:0000313" key="10">
    <source>
        <dbReference type="Proteomes" id="UP000233750"/>
    </source>
</evidence>
<evidence type="ECO:0000256" key="3">
    <source>
        <dbReference type="ARBA" id="ARBA00022832"/>
    </source>
</evidence>
<feature type="domain" description="Lipoyl-binding" evidence="8">
    <location>
        <begin position="77"/>
        <end position="158"/>
    </location>
</feature>
<evidence type="ECO:0000256" key="7">
    <source>
        <dbReference type="RuleBase" id="RU364072"/>
    </source>
</evidence>
<sequence>MTTDVNASAPVAEGTDQVVTVLREQVLALCAESPRHPATVRVSAHGVAVEVEWPEPVVAAVAETEPASPDAAPVPVAEPAGTTSVCAETVGTFYRAPEPGAKPFVTEGDVIAAGTQIGIIEAMKLMIPVSSDRAGRVVEFRVSDGTPVEHGQPLLVLDPAP</sequence>